<dbReference type="InParanoid" id="B4D377"/>
<sequence length="37" mass="4097">MLAANGCALAKLREGRHPLGGITYEHLVSYLGESRRR</sequence>
<gene>
    <name evidence="1" type="ORF">CfE428DRAFT_3365</name>
</gene>
<dbReference type="AlphaFoldDB" id="B4D377"/>
<reference evidence="1 2" key="1">
    <citation type="journal article" date="2011" name="J. Bacteriol.">
        <title>Genome sequence of Chthoniobacter flavus Ellin428, an aerobic heterotrophic soil bacterium.</title>
        <authorList>
            <person name="Kant R."/>
            <person name="van Passel M.W."/>
            <person name="Palva A."/>
            <person name="Lucas S."/>
            <person name="Lapidus A."/>
            <person name="Glavina Del Rio T."/>
            <person name="Dalin E."/>
            <person name="Tice H."/>
            <person name="Bruce D."/>
            <person name="Goodwin L."/>
            <person name="Pitluck S."/>
            <person name="Larimer F.W."/>
            <person name="Land M.L."/>
            <person name="Hauser L."/>
            <person name="Sangwan P."/>
            <person name="de Vos W.M."/>
            <person name="Janssen P.H."/>
            <person name="Smidt H."/>
        </authorList>
    </citation>
    <scope>NUCLEOTIDE SEQUENCE [LARGE SCALE GENOMIC DNA]</scope>
    <source>
        <strain evidence="1 2">Ellin428</strain>
    </source>
</reference>
<accession>B4D377</accession>
<proteinExistence type="predicted"/>
<evidence type="ECO:0000313" key="1">
    <source>
        <dbReference type="EMBL" id="EDY19188.1"/>
    </source>
</evidence>
<dbReference type="Proteomes" id="UP000005824">
    <property type="component" value="Unassembled WGS sequence"/>
</dbReference>
<protein>
    <submittedName>
        <fullName evidence="1">Uncharacterized protein</fullName>
    </submittedName>
</protein>
<organism evidence="1 2">
    <name type="scientific">Chthoniobacter flavus Ellin428</name>
    <dbReference type="NCBI Taxonomy" id="497964"/>
    <lineage>
        <taxon>Bacteria</taxon>
        <taxon>Pseudomonadati</taxon>
        <taxon>Verrucomicrobiota</taxon>
        <taxon>Spartobacteria</taxon>
        <taxon>Chthoniobacterales</taxon>
        <taxon>Chthoniobacteraceae</taxon>
        <taxon>Chthoniobacter</taxon>
    </lineage>
</organism>
<name>B4D377_9BACT</name>
<dbReference type="EMBL" id="ABVL01000009">
    <property type="protein sequence ID" value="EDY19188.1"/>
    <property type="molecule type" value="Genomic_DNA"/>
</dbReference>
<keyword evidence="2" id="KW-1185">Reference proteome</keyword>
<evidence type="ECO:0000313" key="2">
    <source>
        <dbReference type="Proteomes" id="UP000005824"/>
    </source>
</evidence>
<comment type="caution">
    <text evidence="1">The sequence shown here is derived from an EMBL/GenBank/DDBJ whole genome shotgun (WGS) entry which is preliminary data.</text>
</comment>